<dbReference type="STRING" id="441103.TRN7648_02768"/>
<evidence type="ECO:0000313" key="2">
    <source>
        <dbReference type="EMBL" id="CUH80049.1"/>
    </source>
</evidence>
<dbReference type="CDD" id="cd02440">
    <property type="entry name" value="AdoMet_MTases"/>
    <property type="match status" value="1"/>
</dbReference>
<dbReference type="GO" id="GO:0008168">
    <property type="term" value="F:methyltransferase activity"/>
    <property type="evidence" value="ECO:0007669"/>
    <property type="project" value="UniProtKB-KW"/>
</dbReference>
<feature type="domain" description="Methyltransferase" evidence="1">
    <location>
        <begin position="46"/>
        <end position="140"/>
    </location>
</feature>
<keyword evidence="3" id="KW-1185">Reference proteome</keyword>
<dbReference type="SUPFAM" id="SSF53335">
    <property type="entry name" value="S-adenosyl-L-methionine-dependent methyltransferases"/>
    <property type="match status" value="1"/>
</dbReference>
<gene>
    <name evidence="2" type="ORF">TRN7648_02768</name>
</gene>
<accession>A0A0N7M0C1</accession>
<keyword evidence="2" id="KW-0808">Transferase</keyword>
<organism evidence="2 3">
    <name type="scientific">Tropicibacter naphthalenivorans</name>
    <dbReference type="NCBI Taxonomy" id="441103"/>
    <lineage>
        <taxon>Bacteria</taxon>
        <taxon>Pseudomonadati</taxon>
        <taxon>Pseudomonadota</taxon>
        <taxon>Alphaproteobacteria</taxon>
        <taxon>Rhodobacterales</taxon>
        <taxon>Roseobacteraceae</taxon>
        <taxon>Tropicibacter</taxon>
    </lineage>
</organism>
<dbReference type="Gene3D" id="3.40.50.150">
    <property type="entry name" value="Vaccinia Virus protein VP39"/>
    <property type="match status" value="1"/>
</dbReference>
<name>A0A0N7M0C1_9RHOB</name>
<dbReference type="Proteomes" id="UP000054935">
    <property type="component" value="Unassembled WGS sequence"/>
</dbReference>
<protein>
    <submittedName>
        <fullName evidence="2">Trans-aconitate methyltransferase</fullName>
    </submittedName>
</protein>
<dbReference type="InterPro" id="IPR041698">
    <property type="entry name" value="Methyltransf_25"/>
</dbReference>
<dbReference type="InterPro" id="IPR029063">
    <property type="entry name" value="SAM-dependent_MTases_sf"/>
</dbReference>
<dbReference type="RefSeq" id="WP_058248267.1">
    <property type="nucleotide sequence ID" value="NZ_CYSE01000005.1"/>
</dbReference>
<sequence length="205" mass="22239">MSDARRAHWDRMYASRPEGNFGWTEHAPEASLALIGTLELPFDTAVIDIGSGLSALPLALLAAGLGDVTCLDISGEAVARAKAQLGHAGDAVTWIAADVTEWHPARSYDLWHDRAVFHFLTTPEGRKAYIDRLAMALEPGAHAVIASFAADGPQTCARLPVQRYSPALLAQTLGPRFALVQSLRHVHMTPGGEAQPYQYSLFRRN</sequence>
<evidence type="ECO:0000313" key="3">
    <source>
        <dbReference type="Proteomes" id="UP000054935"/>
    </source>
</evidence>
<dbReference type="PANTHER" id="PTHR12843:SF5">
    <property type="entry name" value="EEF1A LYSINE METHYLTRANSFERASE 2"/>
    <property type="match status" value="1"/>
</dbReference>
<dbReference type="OrthoDB" id="9788660at2"/>
<dbReference type="GO" id="GO:0032259">
    <property type="term" value="P:methylation"/>
    <property type="evidence" value="ECO:0007669"/>
    <property type="project" value="UniProtKB-KW"/>
</dbReference>
<dbReference type="AlphaFoldDB" id="A0A0N7M0C1"/>
<proteinExistence type="predicted"/>
<keyword evidence="2" id="KW-0489">Methyltransferase</keyword>
<reference evidence="2 3" key="1">
    <citation type="submission" date="2015-09" db="EMBL/GenBank/DDBJ databases">
        <authorList>
            <consortium name="Swine Surveillance"/>
        </authorList>
    </citation>
    <scope>NUCLEOTIDE SEQUENCE [LARGE SCALE GENOMIC DNA]</scope>
    <source>
        <strain evidence="2 3">CECT 7648</strain>
    </source>
</reference>
<dbReference type="PANTHER" id="PTHR12843">
    <property type="entry name" value="PROTEIN-LYSINE N-METHYLTRANSFERASE METTL10"/>
    <property type="match status" value="1"/>
</dbReference>
<dbReference type="EMBL" id="CYSE01000005">
    <property type="protein sequence ID" value="CUH80049.1"/>
    <property type="molecule type" value="Genomic_DNA"/>
</dbReference>
<dbReference type="Pfam" id="PF13649">
    <property type="entry name" value="Methyltransf_25"/>
    <property type="match status" value="1"/>
</dbReference>
<evidence type="ECO:0000259" key="1">
    <source>
        <dbReference type="Pfam" id="PF13649"/>
    </source>
</evidence>